<proteinExistence type="predicted"/>
<dbReference type="OrthoDB" id="3519615at2759"/>
<name>A0A8A3P539_9HELO</name>
<evidence type="ECO:0000313" key="1">
    <source>
        <dbReference type="EMBL" id="QSZ28528.1"/>
    </source>
</evidence>
<sequence length="167" mass="19839">MSVSSFFKRLRSRTSDTSTDSARRASREDEMYHYESNPVYLQLLTYTSKRRITIGSIPRRTWSDDDERIWLFKTLVEVCDRPEYNAYDIATRWEYRLYEVEKEDWQRLLGSEKDGATIYGILRGMERRAGKVASGGDDMSSISMPHTKTWASRLRFKWWSRTTPSFF</sequence>
<gene>
    <name evidence="1" type="ORF">DSL72_003026</name>
</gene>
<dbReference type="AlphaFoldDB" id="A0A8A3P539"/>
<keyword evidence="2" id="KW-1185">Reference proteome</keyword>
<organism evidence="1 2">
    <name type="scientific">Monilinia vaccinii-corymbosi</name>
    <dbReference type="NCBI Taxonomy" id="61207"/>
    <lineage>
        <taxon>Eukaryota</taxon>
        <taxon>Fungi</taxon>
        <taxon>Dikarya</taxon>
        <taxon>Ascomycota</taxon>
        <taxon>Pezizomycotina</taxon>
        <taxon>Leotiomycetes</taxon>
        <taxon>Helotiales</taxon>
        <taxon>Sclerotiniaceae</taxon>
        <taxon>Monilinia</taxon>
    </lineage>
</organism>
<accession>A0A8A3P539</accession>
<protein>
    <submittedName>
        <fullName evidence="1">Uncharacterized protein</fullName>
    </submittedName>
</protein>
<dbReference type="Proteomes" id="UP000672032">
    <property type="component" value="Chromosome 1"/>
</dbReference>
<reference evidence="1" key="1">
    <citation type="submission" date="2020-10" db="EMBL/GenBank/DDBJ databases">
        <title>Genome Sequence of Monilinia vaccinii-corymbosi Sheds Light on Mummy Berry Disease Infection of Blueberry and Mating Type.</title>
        <authorList>
            <person name="Yow A.G."/>
            <person name="Zhang Y."/>
            <person name="Bansal K."/>
            <person name="Eacker S.M."/>
            <person name="Sullivan S."/>
            <person name="Liachko I."/>
            <person name="Cubeta M.A."/>
            <person name="Rollins J.A."/>
            <person name="Ashrafi H."/>
        </authorList>
    </citation>
    <scope>NUCLEOTIDE SEQUENCE</scope>
    <source>
        <strain evidence="1">RL-1</strain>
    </source>
</reference>
<evidence type="ECO:0000313" key="2">
    <source>
        <dbReference type="Proteomes" id="UP000672032"/>
    </source>
</evidence>
<dbReference type="EMBL" id="CP063405">
    <property type="protein sequence ID" value="QSZ28528.1"/>
    <property type="molecule type" value="Genomic_DNA"/>
</dbReference>